<evidence type="ECO:0000313" key="1">
    <source>
        <dbReference type="EMBL" id="KAF9660624.1"/>
    </source>
</evidence>
<dbReference type="OrthoDB" id="813282at2759"/>
<protein>
    <submittedName>
        <fullName evidence="1">Uncharacterized protein</fullName>
    </submittedName>
</protein>
<dbReference type="AlphaFoldDB" id="A0A835J231"/>
<evidence type="ECO:0000313" key="2">
    <source>
        <dbReference type="Proteomes" id="UP000657918"/>
    </source>
</evidence>
<dbReference type="PANTHER" id="PTHR31293:SF12">
    <property type="entry name" value="RNI-LIKE SUPERFAMILY PROTEIN"/>
    <property type="match status" value="1"/>
</dbReference>
<accession>A0A835J231</accession>
<dbReference type="InterPro" id="IPR055294">
    <property type="entry name" value="FBL60-like"/>
</dbReference>
<dbReference type="EMBL" id="JADGMS010000024">
    <property type="protein sequence ID" value="KAF9660624.1"/>
    <property type="molecule type" value="Genomic_DNA"/>
</dbReference>
<comment type="caution">
    <text evidence="1">The sequence shown here is derived from an EMBL/GenBank/DDBJ whole genome shotgun (WGS) entry which is preliminary data.</text>
</comment>
<organism evidence="1 2">
    <name type="scientific">Salix dunnii</name>
    <dbReference type="NCBI Taxonomy" id="1413687"/>
    <lineage>
        <taxon>Eukaryota</taxon>
        <taxon>Viridiplantae</taxon>
        <taxon>Streptophyta</taxon>
        <taxon>Embryophyta</taxon>
        <taxon>Tracheophyta</taxon>
        <taxon>Spermatophyta</taxon>
        <taxon>Magnoliopsida</taxon>
        <taxon>eudicotyledons</taxon>
        <taxon>Gunneridae</taxon>
        <taxon>Pentapetalae</taxon>
        <taxon>rosids</taxon>
        <taxon>fabids</taxon>
        <taxon>Malpighiales</taxon>
        <taxon>Salicaceae</taxon>
        <taxon>Saliceae</taxon>
        <taxon>Salix</taxon>
    </lineage>
</organism>
<proteinExistence type="predicted"/>
<keyword evidence="2" id="KW-1185">Reference proteome</keyword>
<dbReference type="PANTHER" id="PTHR31293">
    <property type="entry name" value="RNI-LIKE SUPERFAMILY PROTEIN"/>
    <property type="match status" value="1"/>
</dbReference>
<name>A0A835J231_9ROSI</name>
<sequence>MEAIKLVIGHRSKPLKIQETRWKPSNWSLVTAERMFRTHTAPSFALNPDNGDPTSVRFTDETIASHDIDLAEVVKFQKFYPFESSLREAAAATVSSTKSQYPTKSGNKDRISSLPDELLSHFLPSKYAGGTTILSTRWRYPWTSAPALDFDDTSKLAPSTSPARYLRKSKSFLDFAGRVLTISNLFIDSPLGIH</sequence>
<reference evidence="1 2" key="1">
    <citation type="submission" date="2020-10" db="EMBL/GenBank/DDBJ databases">
        <title>Plant Genome Project.</title>
        <authorList>
            <person name="Zhang R.-G."/>
        </authorList>
    </citation>
    <scope>NUCLEOTIDE SEQUENCE [LARGE SCALE GENOMIC DNA]</scope>
    <source>
        <strain evidence="1">FAFU-HL-1</strain>
        <tissue evidence="1">Leaf</tissue>
    </source>
</reference>
<gene>
    <name evidence="1" type="ORF">SADUNF_SadunfUnG0008700</name>
</gene>
<dbReference type="Proteomes" id="UP000657918">
    <property type="component" value="Unassembled WGS sequence"/>
</dbReference>